<dbReference type="Proteomes" id="UP000760480">
    <property type="component" value="Unassembled WGS sequence"/>
</dbReference>
<dbReference type="NCBIfam" id="NF008229">
    <property type="entry name" value="PRK10996.1"/>
    <property type="match status" value="1"/>
</dbReference>
<accession>A0ABX1TP45</accession>
<keyword evidence="4" id="KW-0249">Electron transport</keyword>
<dbReference type="NCBIfam" id="TIGR01068">
    <property type="entry name" value="thioredoxin"/>
    <property type="match status" value="1"/>
</dbReference>
<evidence type="ECO:0000256" key="5">
    <source>
        <dbReference type="ARBA" id="ARBA00023157"/>
    </source>
</evidence>
<keyword evidence="6" id="KW-0676">Redox-active center</keyword>
<sequence>MIPAISQSRQGEPHERPPCISSVPHCQAINRVPTNRLTETPRCGQCHQPLFTAHPVELTTATFERHINRNDVPVLVDFWAPWCGPCRMMAPAFEQAAAQLEPRIRLAKVNTELETALSARFGIRSIPTLALFKGGHEVARQPGAMGAADIVRWVRAQG</sequence>
<dbReference type="CDD" id="cd02947">
    <property type="entry name" value="TRX_family"/>
    <property type="match status" value="1"/>
</dbReference>
<dbReference type="InterPro" id="IPR005746">
    <property type="entry name" value="Thioredoxin"/>
</dbReference>
<dbReference type="PROSITE" id="PS00194">
    <property type="entry name" value="THIOREDOXIN_1"/>
    <property type="match status" value="1"/>
</dbReference>
<evidence type="ECO:0000259" key="8">
    <source>
        <dbReference type="PROSITE" id="PS51352"/>
    </source>
</evidence>
<evidence type="ECO:0000256" key="2">
    <source>
        <dbReference type="ARBA" id="ARBA00022448"/>
    </source>
</evidence>
<proteinExistence type="inferred from homology"/>
<dbReference type="PANTHER" id="PTHR45663">
    <property type="entry name" value="GEO12009P1"/>
    <property type="match status" value="1"/>
</dbReference>
<evidence type="ECO:0000256" key="7">
    <source>
        <dbReference type="NCBIfam" id="TIGR01068"/>
    </source>
</evidence>
<evidence type="ECO:0000256" key="4">
    <source>
        <dbReference type="ARBA" id="ARBA00022982"/>
    </source>
</evidence>
<evidence type="ECO:0000313" key="10">
    <source>
        <dbReference type="Proteomes" id="UP000760480"/>
    </source>
</evidence>
<protein>
    <recommendedName>
        <fullName evidence="7">Thioredoxin</fullName>
    </recommendedName>
</protein>
<comment type="similarity">
    <text evidence="1">Belongs to the thioredoxin family.</text>
</comment>
<reference evidence="9 10" key="1">
    <citation type="submission" date="2019-03" db="EMBL/GenBank/DDBJ databases">
        <title>Metabolic reconstructions from genomes of highly enriched 'Candidatus Accumulibacter' and 'Candidatus Competibacter' bioreactor populations.</title>
        <authorList>
            <person name="Annavajhala M.K."/>
            <person name="Welles L."/>
            <person name="Abbas B."/>
            <person name="Sorokin D."/>
            <person name="Park H."/>
            <person name="Van Loosdrecht M."/>
            <person name="Chandran K."/>
        </authorList>
    </citation>
    <scope>NUCLEOTIDE SEQUENCE [LARGE SCALE GENOMIC DNA]</scope>
    <source>
        <strain evidence="9 10">SBR_G</strain>
    </source>
</reference>
<dbReference type="EMBL" id="SPMZ01000078">
    <property type="protein sequence ID" value="NMQ21176.1"/>
    <property type="molecule type" value="Genomic_DNA"/>
</dbReference>
<keyword evidence="2" id="KW-0813">Transport</keyword>
<comment type="caution">
    <text evidence="9">The sequence shown here is derived from an EMBL/GenBank/DDBJ whole genome shotgun (WGS) entry which is preliminary data.</text>
</comment>
<keyword evidence="5" id="KW-1015">Disulfide bond</keyword>
<dbReference type="PRINTS" id="PR00421">
    <property type="entry name" value="THIOREDOXIN"/>
</dbReference>
<keyword evidence="3" id="KW-0479">Metal-binding</keyword>
<dbReference type="InterPro" id="IPR036249">
    <property type="entry name" value="Thioredoxin-like_sf"/>
</dbReference>
<dbReference type="InterPro" id="IPR049299">
    <property type="entry name" value="Thio2_N"/>
</dbReference>
<dbReference type="InterPro" id="IPR013766">
    <property type="entry name" value="Thioredoxin_domain"/>
</dbReference>
<dbReference type="Pfam" id="PF00085">
    <property type="entry name" value="Thioredoxin"/>
    <property type="match status" value="1"/>
</dbReference>
<feature type="domain" description="Thioredoxin" evidence="8">
    <location>
        <begin position="47"/>
        <end position="158"/>
    </location>
</feature>
<evidence type="ECO:0000313" key="9">
    <source>
        <dbReference type="EMBL" id="NMQ21176.1"/>
    </source>
</evidence>
<organism evidence="9 10">
    <name type="scientific">Candidatus Competibacter phosphatis</name>
    <dbReference type="NCBI Taxonomy" id="221280"/>
    <lineage>
        <taxon>Bacteria</taxon>
        <taxon>Pseudomonadati</taxon>
        <taxon>Pseudomonadota</taxon>
        <taxon>Gammaproteobacteria</taxon>
        <taxon>Candidatus Competibacteraceae</taxon>
        <taxon>Candidatus Competibacter</taxon>
    </lineage>
</organism>
<dbReference type="PROSITE" id="PS51352">
    <property type="entry name" value="THIOREDOXIN_2"/>
    <property type="match status" value="1"/>
</dbReference>
<evidence type="ECO:0000256" key="3">
    <source>
        <dbReference type="ARBA" id="ARBA00022723"/>
    </source>
</evidence>
<dbReference type="Pfam" id="PF21352">
    <property type="entry name" value="Zn_ribbon_Thio2"/>
    <property type="match status" value="1"/>
</dbReference>
<dbReference type="PANTHER" id="PTHR45663:SF11">
    <property type="entry name" value="GEO12009P1"/>
    <property type="match status" value="1"/>
</dbReference>
<dbReference type="InterPro" id="IPR017937">
    <property type="entry name" value="Thioredoxin_CS"/>
</dbReference>
<keyword evidence="10" id="KW-1185">Reference proteome</keyword>
<name>A0ABX1TP45_9GAMM</name>
<dbReference type="SUPFAM" id="SSF52833">
    <property type="entry name" value="Thioredoxin-like"/>
    <property type="match status" value="1"/>
</dbReference>
<dbReference type="Gene3D" id="2.30.30.380">
    <property type="entry name" value="Zn-finger domain of Sec23/24"/>
    <property type="match status" value="1"/>
</dbReference>
<gene>
    <name evidence="9" type="primary">trxC</name>
    <name evidence="9" type="ORF">E4P82_19425</name>
</gene>
<dbReference type="Gene3D" id="3.40.30.10">
    <property type="entry name" value="Glutaredoxin"/>
    <property type="match status" value="1"/>
</dbReference>
<evidence type="ECO:0000256" key="1">
    <source>
        <dbReference type="ARBA" id="ARBA00008987"/>
    </source>
</evidence>
<evidence type="ECO:0000256" key="6">
    <source>
        <dbReference type="ARBA" id="ARBA00023284"/>
    </source>
</evidence>